<keyword evidence="2" id="KW-1185">Reference proteome</keyword>
<evidence type="ECO:0000313" key="2">
    <source>
        <dbReference type="Proteomes" id="UP001175228"/>
    </source>
</evidence>
<protein>
    <submittedName>
        <fullName evidence="1">Uncharacterized protein</fullName>
    </submittedName>
</protein>
<dbReference type="EMBL" id="JAUEPU010000005">
    <property type="protein sequence ID" value="KAK0502063.1"/>
    <property type="molecule type" value="Genomic_DNA"/>
</dbReference>
<proteinExistence type="predicted"/>
<sequence>MYAFWDLGLGSGGATWSVEQELSSNTLATIAWITFLFRVPAYPSLSIIFREEVRWSLSVSQIGPDVASKVSRIGVGLMLTGLKSEMDTAPLMDGDERRPQECSDPFLCICATGSGIRVTTAEIYIRRSQYLLDMN</sequence>
<name>A0AA39UT48_9AGAR</name>
<accession>A0AA39UT48</accession>
<gene>
    <name evidence="1" type="ORF">EDD18DRAFT_1100559</name>
</gene>
<evidence type="ECO:0000313" key="1">
    <source>
        <dbReference type="EMBL" id="KAK0502063.1"/>
    </source>
</evidence>
<comment type="caution">
    <text evidence="1">The sequence shown here is derived from an EMBL/GenBank/DDBJ whole genome shotgun (WGS) entry which is preliminary data.</text>
</comment>
<organism evidence="1 2">
    <name type="scientific">Armillaria luteobubalina</name>
    <dbReference type="NCBI Taxonomy" id="153913"/>
    <lineage>
        <taxon>Eukaryota</taxon>
        <taxon>Fungi</taxon>
        <taxon>Dikarya</taxon>
        <taxon>Basidiomycota</taxon>
        <taxon>Agaricomycotina</taxon>
        <taxon>Agaricomycetes</taxon>
        <taxon>Agaricomycetidae</taxon>
        <taxon>Agaricales</taxon>
        <taxon>Marasmiineae</taxon>
        <taxon>Physalacriaceae</taxon>
        <taxon>Armillaria</taxon>
    </lineage>
</organism>
<dbReference type="Proteomes" id="UP001175228">
    <property type="component" value="Unassembled WGS sequence"/>
</dbReference>
<reference evidence="1" key="1">
    <citation type="submission" date="2023-06" db="EMBL/GenBank/DDBJ databases">
        <authorList>
            <consortium name="Lawrence Berkeley National Laboratory"/>
            <person name="Ahrendt S."/>
            <person name="Sahu N."/>
            <person name="Indic B."/>
            <person name="Wong-Bajracharya J."/>
            <person name="Merenyi Z."/>
            <person name="Ke H.-M."/>
            <person name="Monk M."/>
            <person name="Kocsube S."/>
            <person name="Drula E."/>
            <person name="Lipzen A."/>
            <person name="Balint B."/>
            <person name="Henrissat B."/>
            <person name="Andreopoulos B."/>
            <person name="Martin F.M."/>
            <person name="Harder C.B."/>
            <person name="Rigling D."/>
            <person name="Ford K.L."/>
            <person name="Foster G.D."/>
            <person name="Pangilinan J."/>
            <person name="Papanicolaou A."/>
            <person name="Barry K."/>
            <person name="LaButti K."/>
            <person name="Viragh M."/>
            <person name="Koriabine M."/>
            <person name="Yan M."/>
            <person name="Riley R."/>
            <person name="Champramary S."/>
            <person name="Plett K.L."/>
            <person name="Tsai I.J."/>
            <person name="Slot J."/>
            <person name="Sipos G."/>
            <person name="Plett J."/>
            <person name="Nagy L.G."/>
            <person name="Grigoriev I.V."/>
        </authorList>
    </citation>
    <scope>NUCLEOTIDE SEQUENCE</scope>
    <source>
        <strain evidence="1">HWK02</strain>
    </source>
</reference>
<dbReference type="AlphaFoldDB" id="A0AA39UT48"/>